<evidence type="ECO:0000259" key="5">
    <source>
        <dbReference type="Pfam" id="PF00707"/>
    </source>
</evidence>
<dbReference type="EMBL" id="CAEZUP010000169">
    <property type="protein sequence ID" value="CAB4627644.1"/>
    <property type="molecule type" value="Genomic_DNA"/>
</dbReference>
<dbReference type="InterPro" id="IPR001288">
    <property type="entry name" value="Translation_initiation_fac_3"/>
</dbReference>
<dbReference type="HAMAP" id="MF_00080">
    <property type="entry name" value="IF_3"/>
    <property type="match status" value="1"/>
</dbReference>
<gene>
    <name evidence="7" type="ORF">UFOPK1835_02227</name>
</gene>
<dbReference type="Pfam" id="PF00707">
    <property type="entry name" value="IF3_C"/>
    <property type="match status" value="1"/>
</dbReference>
<dbReference type="FunFam" id="3.30.110.10:FF:000001">
    <property type="entry name" value="Translation initiation factor IF-3"/>
    <property type="match status" value="1"/>
</dbReference>
<keyword evidence="2" id="KW-0396">Initiation factor</keyword>
<dbReference type="AlphaFoldDB" id="A0A6J6IT83"/>
<feature type="compositionally biased region" description="Low complexity" evidence="4">
    <location>
        <begin position="195"/>
        <end position="205"/>
    </location>
</feature>
<feature type="domain" description="Translation initiation factor 3 N-terminal" evidence="6">
    <location>
        <begin position="2"/>
        <end position="60"/>
    </location>
</feature>
<dbReference type="Pfam" id="PF05198">
    <property type="entry name" value="IF3_N"/>
    <property type="match status" value="1"/>
</dbReference>
<dbReference type="GO" id="GO:0016020">
    <property type="term" value="C:membrane"/>
    <property type="evidence" value="ECO:0007669"/>
    <property type="project" value="TreeGrafter"/>
</dbReference>
<evidence type="ECO:0000256" key="3">
    <source>
        <dbReference type="ARBA" id="ARBA00022917"/>
    </source>
</evidence>
<dbReference type="InterPro" id="IPR019813">
    <property type="entry name" value="Translation_initiation_fac3_CS"/>
</dbReference>
<feature type="region of interest" description="Disordered" evidence="4">
    <location>
        <begin position="159"/>
        <end position="178"/>
    </location>
</feature>
<dbReference type="GO" id="GO:0005829">
    <property type="term" value="C:cytosol"/>
    <property type="evidence" value="ECO:0007669"/>
    <property type="project" value="TreeGrafter"/>
</dbReference>
<dbReference type="Gene3D" id="3.10.20.80">
    <property type="entry name" value="Translation initiation factor 3 (IF-3), N-terminal domain"/>
    <property type="match status" value="1"/>
</dbReference>
<organism evidence="7">
    <name type="scientific">freshwater metagenome</name>
    <dbReference type="NCBI Taxonomy" id="449393"/>
    <lineage>
        <taxon>unclassified sequences</taxon>
        <taxon>metagenomes</taxon>
        <taxon>ecological metagenomes</taxon>
    </lineage>
</organism>
<dbReference type="PANTHER" id="PTHR10938">
    <property type="entry name" value="TRANSLATION INITIATION FACTOR IF-3"/>
    <property type="match status" value="1"/>
</dbReference>
<feature type="compositionally biased region" description="Acidic residues" evidence="4">
    <location>
        <begin position="206"/>
        <end position="216"/>
    </location>
</feature>
<dbReference type="InterPro" id="IPR036788">
    <property type="entry name" value="T_IF-3_C_sf"/>
</dbReference>
<name>A0A6J6IT83_9ZZZZ</name>
<sequence length="216" mass="23581">MRLVGPDGAQIGITPLPEALNMARELELDLVEVADKANPPVCRIMDYGKYKYEAAQRAKESRKKSTNIVVKEMKYRPKIGVGDFDTKTKKVEHFLAEGHKVKVTIMFRGREMQHPELGRKILDQVAAAVTEVAKVEIYPRLDGRNMTMVLGPDKKAQAAADKKRQTAETGTPEVAGVDEVVVESIPAEPIPAPAPEAAEPVAVDTESPEAAETPEA</sequence>
<evidence type="ECO:0000313" key="7">
    <source>
        <dbReference type="EMBL" id="CAB4627644.1"/>
    </source>
</evidence>
<evidence type="ECO:0000256" key="4">
    <source>
        <dbReference type="SAM" id="MobiDB-lite"/>
    </source>
</evidence>
<dbReference type="PROSITE" id="PS00938">
    <property type="entry name" value="IF3"/>
    <property type="match status" value="1"/>
</dbReference>
<protein>
    <submittedName>
        <fullName evidence="7">Unannotated protein</fullName>
    </submittedName>
</protein>
<comment type="similarity">
    <text evidence="1">Belongs to the IF-3 family.</text>
</comment>
<dbReference type="PANTHER" id="PTHR10938:SF0">
    <property type="entry name" value="TRANSLATION INITIATION FACTOR IF-3, MITOCHONDRIAL"/>
    <property type="match status" value="1"/>
</dbReference>
<proteinExistence type="inferred from homology"/>
<feature type="region of interest" description="Disordered" evidence="4">
    <location>
        <begin position="185"/>
        <end position="216"/>
    </location>
</feature>
<dbReference type="InterPro" id="IPR036787">
    <property type="entry name" value="T_IF-3_N_sf"/>
</dbReference>
<evidence type="ECO:0000256" key="2">
    <source>
        <dbReference type="ARBA" id="ARBA00022540"/>
    </source>
</evidence>
<evidence type="ECO:0000256" key="1">
    <source>
        <dbReference type="ARBA" id="ARBA00005439"/>
    </source>
</evidence>
<dbReference type="GO" id="GO:0003743">
    <property type="term" value="F:translation initiation factor activity"/>
    <property type="evidence" value="ECO:0007669"/>
    <property type="project" value="UniProtKB-KW"/>
</dbReference>
<dbReference type="InterPro" id="IPR019815">
    <property type="entry name" value="Translation_initiation_fac_3_C"/>
</dbReference>
<accession>A0A6J6IT83</accession>
<dbReference type="SUPFAM" id="SSF55200">
    <property type="entry name" value="Translation initiation factor IF3, C-terminal domain"/>
    <property type="match status" value="1"/>
</dbReference>
<dbReference type="Gene3D" id="3.30.110.10">
    <property type="entry name" value="Translation initiation factor 3 (IF-3), C-terminal domain"/>
    <property type="match status" value="1"/>
</dbReference>
<reference evidence="7" key="1">
    <citation type="submission" date="2020-05" db="EMBL/GenBank/DDBJ databases">
        <authorList>
            <person name="Chiriac C."/>
            <person name="Salcher M."/>
            <person name="Ghai R."/>
            <person name="Kavagutti S V."/>
        </authorList>
    </citation>
    <scope>NUCLEOTIDE SEQUENCE</scope>
</reference>
<dbReference type="InterPro" id="IPR019814">
    <property type="entry name" value="Translation_initiation_fac_3_N"/>
</dbReference>
<dbReference type="GO" id="GO:0032790">
    <property type="term" value="P:ribosome disassembly"/>
    <property type="evidence" value="ECO:0007669"/>
    <property type="project" value="TreeGrafter"/>
</dbReference>
<dbReference type="NCBIfam" id="TIGR00168">
    <property type="entry name" value="infC"/>
    <property type="match status" value="1"/>
</dbReference>
<evidence type="ECO:0000259" key="6">
    <source>
        <dbReference type="Pfam" id="PF05198"/>
    </source>
</evidence>
<dbReference type="SUPFAM" id="SSF54364">
    <property type="entry name" value="Translation initiation factor IF3, N-terminal domain"/>
    <property type="match status" value="1"/>
</dbReference>
<dbReference type="GO" id="GO:0043022">
    <property type="term" value="F:ribosome binding"/>
    <property type="evidence" value="ECO:0007669"/>
    <property type="project" value="TreeGrafter"/>
</dbReference>
<feature type="domain" description="Translation initiation factor 3 C-terminal" evidence="5">
    <location>
        <begin position="68"/>
        <end position="152"/>
    </location>
</feature>
<keyword evidence="3" id="KW-0648">Protein biosynthesis</keyword>